<dbReference type="Gramene" id="Pp3c14_26220V3.1">
    <property type="protein sequence ID" value="PAC:32962793.CDS.1"/>
    <property type="gene ID" value="Pp3c14_26220"/>
</dbReference>
<dbReference type="EMBL" id="ABEU02000014">
    <property type="protein sequence ID" value="PNR41652.1"/>
    <property type="molecule type" value="Genomic_DNA"/>
</dbReference>
<evidence type="ECO:0000313" key="1">
    <source>
        <dbReference type="EMBL" id="PNR41652.1"/>
    </source>
</evidence>
<reference evidence="2" key="3">
    <citation type="submission" date="2020-12" db="UniProtKB">
        <authorList>
            <consortium name="EnsemblPlants"/>
        </authorList>
    </citation>
    <scope>IDENTIFICATION</scope>
</reference>
<evidence type="ECO:0000313" key="3">
    <source>
        <dbReference type="Proteomes" id="UP000006727"/>
    </source>
</evidence>
<accession>A0A2K1JJC9</accession>
<dbReference type="EnsemblPlants" id="Pp3c14_26220V3.1">
    <property type="protein sequence ID" value="PAC:32962793.CDS.1"/>
    <property type="gene ID" value="Pp3c14_26220"/>
</dbReference>
<sequence length="59" mass="6806">MAVTRNTTTPNVGPTVLYQHGFFHVSYYTHKKISITIFFSLENINTFIVHVLLDCYLKA</sequence>
<dbReference type="Gramene" id="Pp3c14_26220V3.2">
    <property type="protein sequence ID" value="PAC:32962794.CDS.1"/>
    <property type="gene ID" value="Pp3c14_26220"/>
</dbReference>
<dbReference type="AlphaFoldDB" id="A0A2K1JJC9"/>
<organism evidence="1">
    <name type="scientific">Physcomitrium patens</name>
    <name type="common">Spreading-leaved earth moss</name>
    <name type="synonym">Physcomitrella patens</name>
    <dbReference type="NCBI Taxonomy" id="3218"/>
    <lineage>
        <taxon>Eukaryota</taxon>
        <taxon>Viridiplantae</taxon>
        <taxon>Streptophyta</taxon>
        <taxon>Embryophyta</taxon>
        <taxon>Bryophyta</taxon>
        <taxon>Bryophytina</taxon>
        <taxon>Bryopsida</taxon>
        <taxon>Funariidae</taxon>
        <taxon>Funariales</taxon>
        <taxon>Funariaceae</taxon>
        <taxon>Physcomitrium</taxon>
    </lineage>
</organism>
<proteinExistence type="predicted"/>
<dbReference type="InParanoid" id="A0A2K1JJC9"/>
<dbReference type="Proteomes" id="UP000006727">
    <property type="component" value="Chromosome 14"/>
</dbReference>
<protein>
    <submittedName>
        <fullName evidence="1 2">Uncharacterized protein</fullName>
    </submittedName>
</protein>
<reference evidence="1 3" key="1">
    <citation type="journal article" date="2008" name="Science">
        <title>The Physcomitrella genome reveals evolutionary insights into the conquest of land by plants.</title>
        <authorList>
            <person name="Rensing S."/>
            <person name="Lang D."/>
            <person name="Zimmer A."/>
            <person name="Terry A."/>
            <person name="Salamov A."/>
            <person name="Shapiro H."/>
            <person name="Nishiyama T."/>
            <person name="Perroud P.-F."/>
            <person name="Lindquist E."/>
            <person name="Kamisugi Y."/>
            <person name="Tanahashi T."/>
            <person name="Sakakibara K."/>
            <person name="Fujita T."/>
            <person name="Oishi K."/>
            <person name="Shin-I T."/>
            <person name="Kuroki Y."/>
            <person name="Toyoda A."/>
            <person name="Suzuki Y."/>
            <person name="Hashimoto A."/>
            <person name="Yamaguchi K."/>
            <person name="Sugano A."/>
            <person name="Kohara Y."/>
            <person name="Fujiyama A."/>
            <person name="Anterola A."/>
            <person name="Aoki S."/>
            <person name="Ashton N."/>
            <person name="Barbazuk W.B."/>
            <person name="Barker E."/>
            <person name="Bennetzen J."/>
            <person name="Bezanilla M."/>
            <person name="Blankenship R."/>
            <person name="Cho S.H."/>
            <person name="Dutcher S."/>
            <person name="Estelle M."/>
            <person name="Fawcett J.A."/>
            <person name="Gundlach H."/>
            <person name="Hanada K."/>
            <person name="Heyl A."/>
            <person name="Hicks K.A."/>
            <person name="Hugh J."/>
            <person name="Lohr M."/>
            <person name="Mayer K."/>
            <person name="Melkozernov A."/>
            <person name="Murata T."/>
            <person name="Nelson D."/>
            <person name="Pils B."/>
            <person name="Prigge M."/>
            <person name="Reiss B."/>
            <person name="Renner T."/>
            <person name="Rombauts S."/>
            <person name="Rushton P."/>
            <person name="Sanderfoot A."/>
            <person name="Schween G."/>
            <person name="Shiu S.-H."/>
            <person name="Stueber K."/>
            <person name="Theodoulou F.L."/>
            <person name="Tu H."/>
            <person name="Van de Peer Y."/>
            <person name="Verrier P.J."/>
            <person name="Waters E."/>
            <person name="Wood A."/>
            <person name="Yang L."/>
            <person name="Cove D."/>
            <person name="Cuming A."/>
            <person name="Hasebe M."/>
            <person name="Lucas S."/>
            <person name="Mishler D.B."/>
            <person name="Reski R."/>
            <person name="Grigoriev I."/>
            <person name="Quatrano R.S."/>
            <person name="Boore J.L."/>
        </authorList>
    </citation>
    <scope>NUCLEOTIDE SEQUENCE [LARGE SCALE GENOMIC DNA]</scope>
    <source>
        <strain evidence="2 3">cv. Gransden 2004</strain>
    </source>
</reference>
<keyword evidence="3" id="KW-1185">Reference proteome</keyword>
<dbReference type="EnsemblPlants" id="Pp3c14_26220V3.2">
    <property type="protein sequence ID" value="PAC:32962794.CDS.1"/>
    <property type="gene ID" value="Pp3c14_26220"/>
</dbReference>
<gene>
    <name evidence="1" type="ORF">PHYPA_019057</name>
</gene>
<reference evidence="1 3" key="2">
    <citation type="journal article" date="2018" name="Plant J.">
        <title>The Physcomitrella patens chromosome-scale assembly reveals moss genome structure and evolution.</title>
        <authorList>
            <person name="Lang D."/>
            <person name="Ullrich K.K."/>
            <person name="Murat F."/>
            <person name="Fuchs J."/>
            <person name="Jenkins J."/>
            <person name="Haas F.B."/>
            <person name="Piednoel M."/>
            <person name="Gundlach H."/>
            <person name="Van Bel M."/>
            <person name="Meyberg R."/>
            <person name="Vives C."/>
            <person name="Morata J."/>
            <person name="Symeonidi A."/>
            <person name="Hiss M."/>
            <person name="Muchero W."/>
            <person name="Kamisugi Y."/>
            <person name="Saleh O."/>
            <person name="Blanc G."/>
            <person name="Decker E.L."/>
            <person name="van Gessel N."/>
            <person name="Grimwood J."/>
            <person name="Hayes R.D."/>
            <person name="Graham S.W."/>
            <person name="Gunter L.E."/>
            <person name="McDaniel S.F."/>
            <person name="Hoernstein S.N.W."/>
            <person name="Larsson A."/>
            <person name="Li F.W."/>
            <person name="Perroud P.F."/>
            <person name="Phillips J."/>
            <person name="Ranjan P."/>
            <person name="Rokshar D.S."/>
            <person name="Rothfels C.J."/>
            <person name="Schneider L."/>
            <person name="Shu S."/>
            <person name="Stevenson D.W."/>
            <person name="Thummler F."/>
            <person name="Tillich M."/>
            <person name="Villarreal Aguilar J.C."/>
            <person name="Widiez T."/>
            <person name="Wong G.K."/>
            <person name="Wymore A."/>
            <person name="Zhang Y."/>
            <person name="Zimmer A.D."/>
            <person name="Quatrano R.S."/>
            <person name="Mayer K.F.X."/>
            <person name="Goodstein D."/>
            <person name="Casacuberta J.M."/>
            <person name="Vandepoele K."/>
            <person name="Reski R."/>
            <person name="Cuming A.C."/>
            <person name="Tuskan G.A."/>
            <person name="Maumus F."/>
            <person name="Salse J."/>
            <person name="Schmutz J."/>
            <person name="Rensing S.A."/>
        </authorList>
    </citation>
    <scope>NUCLEOTIDE SEQUENCE [LARGE SCALE GENOMIC DNA]</scope>
    <source>
        <strain evidence="2 3">cv. Gransden 2004</strain>
    </source>
</reference>
<evidence type="ECO:0000313" key="2">
    <source>
        <dbReference type="EnsemblPlants" id="PAC:32962793.CDS.1"/>
    </source>
</evidence>
<name>A0A2K1JJC9_PHYPA</name>